<dbReference type="AlphaFoldDB" id="A0A4W3IUS2"/>
<feature type="region of interest" description="Disordered" evidence="10">
    <location>
        <begin position="19"/>
        <end position="50"/>
    </location>
</feature>
<feature type="compositionally biased region" description="Polar residues" evidence="10">
    <location>
        <begin position="521"/>
        <end position="535"/>
    </location>
</feature>
<feature type="region of interest" description="Disordered" evidence="10">
    <location>
        <begin position="389"/>
        <end position="408"/>
    </location>
</feature>
<evidence type="ECO:0000256" key="4">
    <source>
        <dbReference type="ARBA" id="ARBA00013508"/>
    </source>
</evidence>
<feature type="compositionally biased region" description="Basic and acidic residues" evidence="10">
    <location>
        <begin position="253"/>
        <end position="263"/>
    </location>
</feature>
<comment type="similarity">
    <text evidence="3">Belongs to the MDM1 family.</text>
</comment>
<feature type="region of interest" description="Disordered" evidence="10">
    <location>
        <begin position="413"/>
        <end position="548"/>
    </location>
</feature>
<feature type="region of interest" description="Disordered" evidence="10">
    <location>
        <begin position="69"/>
        <end position="171"/>
    </location>
</feature>
<reference evidence="12" key="2">
    <citation type="journal article" date="2007" name="PLoS Biol.">
        <title>Survey sequencing and comparative analysis of the elephant shark (Callorhinchus milii) genome.</title>
        <authorList>
            <person name="Venkatesh B."/>
            <person name="Kirkness E.F."/>
            <person name="Loh Y.H."/>
            <person name="Halpern A.L."/>
            <person name="Lee A.P."/>
            <person name="Johnson J."/>
            <person name="Dandona N."/>
            <person name="Viswanathan L.D."/>
            <person name="Tay A."/>
            <person name="Venter J.C."/>
            <person name="Strausberg R.L."/>
            <person name="Brenner S."/>
        </authorList>
    </citation>
    <scope>NUCLEOTIDE SEQUENCE [LARGE SCALE GENOMIC DNA]</scope>
</reference>
<dbReference type="PANTHER" id="PTHR32078:SF1">
    <property type="entry name" value="NUCLEAR PROTEIN MDM1"/>
    <property type="match status" value="1"/>
</dbReference>
<feature type="compositionally biased region" description="Low complexity" evidence="10">
    <location>
        <begin position="272"/>
        <end position="282"/>
    </location>
</feature>
<dbReference type="GO" id="GO:0008017">
    <property type="term" value="F:microtubule binding"/>
    <property type="evidence" value="ECO:0007669"/>
    <property type="project" value="InterPro"/>
</dbReference>
<keyword evidence="7" id="KW-0206">Cytoskeleton</keyword>
<evidence type="ECO:0000256" key="9">
    <source>
        <dbReference type="ARBA" id="ARBA00045771"/>
    </source>
</evidence>
<evidence type="ECO:0000313" key="11">
    <source>
        <dbReference type="Ensembl" id="ENSCMIP00000024410.1"/>
    </source>
</evidence>
<protein>
    <recommendedName>
        <fullName evidence="4">Nuclear protein MDM1</fullName>
    </recommendedName>
</protein>
<dbReference type="GeneTree" id="ENSGT00390000004106"/>
<evidence type="ECO:0000256" key="2">
    <source>
        <dbReference type="ARBA" id="ARBA00004123"/>
    </source>
</evidence>
<evidence type="ECO:0000256" key="5">
    <source>
        <dbReference type="ARBA" id="ARBA00022490"/>
    </source>
</evidence>
<keyword evidence="8" id="KW-0539">Nucleus</keyword>
<feature type="compositionally biased region" description="Basic and acidic residues" evidence="10">
    <location>
        <begin position="413"/>
        <end position="423"/>
    </location>
</feature>
<dbReference type="InterPro" id="IPR029136">
    <property type="entry name" value="MDM1"/>
</dbReference>
<accession>A0A4W3IUS2</accession>
<dbReference type="Proteomes" id="UP000314986">
    <property type="component" value="Unassembled WGS sequence"/>
</dbReference>
<dbReference type="FunCoup" id="A0A4W3IUS2">
    <property type="interactions" value="244"/>
</dbReference>
<evidence type="ECO:0000313" key="12">
    <source>
        <dbReference type="Proteomes" id="UP000314986"/>
    </source>
</evidence>
<reference evidence="11" key="5">
    <citation type="submission" date="2025-09" db="UniProtKB">
        <authorList>
            <consortium name="Ensembl"/>
        </authorList>
    </citation>
    <scope>IDENTIFICATION</scope>
</reference>
<evidence type="ECO:0000256" key="7">
    <source>
        <dbReference type="ARBA" id="ARBA00023212"/>
    </source>
</evidence>
<feature type="compositionally biased region" description="Low complexity" evidence="10">
    <location>
        <begin position="724"/>
        <end position="734"/>
    </location>
</feature>
<dbReference type="Pfam" id="PF15501">
    <property type="entry name" value="MDM1"/>
    <property type="match status" value="1"/>
</dbReference>
<dbReference type="GO" id="GO:0046600">
    <property type="term" value="P:negative regulation of centriole replication"/>
    <property type="evidence" value="ECO:0007669"/>
    <property type="project" value="InterPro"/>
</dbReference>
<keyword evidence="5" id="KW-0963">Cytoplasm</keyword>
<dbReference type="GO" id="GO:0005814">
    <property type="term" value="C:centriole"/>
    <property type="evidence" value="ECO:0007669"/>
    <property type="project" value="UniProtKB-SubCell"/>
</dbReference>
<comment type="function">
    <text evidence="9">Microtubule-binding protein that negatively regulates centriole duplication. Binds to and stabilizes microtubules.</text>
</comment>
<dbReference type="GO" id="GO:0005634">
    <property type="term" value="C:nucleus"/>
    <property type="evidence" value="ECO:0007669"/>
    <property type="project" value="UniProtKB-SubCell"/>
</dbReference>
<dbReference type="STRING" id="7868.ENSCMIP00000024410"/>
<comment type="subcellular location">
    <subcellularLocation>
        <location evidence="1">Cytoplasm</location>
        <location evidence="1">Cytoskeleton</location>
        <location evidence="1">Microtubule organizing center</location>
        <location evidence="1">Centrosome</location>
        <location evidence="1">Centriole</location>
    </subcellularLocation>
    <subcellularLocation>
        <location evidence="2">Nucleus</location>
    </subcellularLocation>
</comment>
<feature type="compositionally biased region" description="Basic and acidic residues" evidence="10">
    <location>
        <begin position="148"/>
        <end position="163"/>
    </location>
</feature>
<feature type="region of interest" description="Disordered" evidence="10">
    <location>
        <begin position="576"/>
        <end position="630"/>
    </location>
</feature>
<dbReference type="OMA" id="LAWGEQD"/>
<sequence length="757" mass="84717">MEDIVNGLSEYKRNFKWNDSKRSRSCSPSPEQKALWAGLPSEQLGNTREPSFISKKRVPYYRPQVSKSFQWDWNSNSGQDLQEPKPKESQPVKSQTSVLSEGMNAEDCKTPEAPRSLRFGRSRSMDCRLHSALEPPMAGDKPQVAEAQKSKKDNNTPPKKEGADEGIANGVSVVLQKKSGLKTAPRKNLARSSEYQRQFSWKTQMENSPLLVADQVIHNRNQEIPPFKSGKVCRETEYSSQFQGTPLPKGPRFRKDFEEKEALFFEPENDSPPKQTPSSSKQVGARIKEQESEQLLKQQNPHKPPFPHKGHGKIKSEYRTNYLSPDQYQYREGAWKAKRSFVAEEGTESKLSFPWYAEIKELREKAEVYKRRALGTHFSRDHLSQILSPENKLWELSSTSTSEESVCDSVRALDLERARETPKIPRPKQQRSHSESAVENAAPSQNPPKFDDTGKNGISNVPTFPVRQRLAWNDEEGETAPGRDLPESDQEESDGVEKELGNAEEVGAVSKRKEDPIDEANLSTANLDSNETSELGSEVGGRLPTPKLKTMVAPRRTHHDLTTPAVGGAVLVSPYKIRSPSPHRKRNQAPLGKSYSPYRCFSSGSPKKKLTKTESLQQSPAAGIRTPDPIPLREECWIPNTPGCLKTIPSVLALLKPDCTFDEKSASVPASPEKGYLHRIQGTLRNPEFQHNGNTGGPRSSILRMQSTDSAAAADEDDRLSQISARSAASSTLASQVLERAQMRRDSFWGKNPRNEQ</sequence>
<dbReference type="PANTHER" id="PTHR32078">
    <property type="entry name" value="NUCLEAR PROTEIN MDM1"/>
    <property type="match status" value="1"/>
</dbReference>
<gene>
    <name evidence="11" type="primary">mdm1</name>
</gene>
<dbReference type="InParanoid" id="A0A4W3IUS2"/>
<dbReference type="GO" id="GO:0005874">
    <property type="term" value="C:microtubule"/>
    <property type="evidence" value="ECO:0007669"/>
    <property type="project" value="UniProtKB-KW"/>
</dbReference>
<feature type="compositionally biased region" description="Polar residues" evidence="10">
    <location>
        <begin position="69"/>
        <end position="80"/>
    </location>
</feature>
<reference evidence="12" key="3">
    <citation type="journal article" date="2014" name="Nature">
        <title>Elephant shark genome provides unique insights into gnathostome evolution.</title>
        <authorList>
            <consortium name="International Elephant Shark Genome Sequencing Consortium"/>
            <person name="Venkatesh B."/>
            <person name="Lee A.P."/>
            <person name="Ravi V."/>
            <person name="Maurya A.K."/>
            <person name="Lian M.M."/>
            <person name="Swann J.B."/>
            <person name="Ohta Y."/>
            <person name="Flajnik M.F."/>
            <person name="Sutoh Y."/>
            <person name="Kasahara M."/>
            <person name="Hoon S."/>
            <person name="Gangu V."/>
            <person name="Roy S.W."/>
            <person name="Irimia M."/>
            <person name="Korzh V."/>
            <person name="Kondrychyn I."/>
            <person name="Lim Z.W."/>
            <person name="Tay B.H."/>
            <person name="Tohari S."/>
            <person name="Kong K.W."/>
            <person name="Ho S."/>
            <person name="Lorente-Galdos B."/>
            <person name="Quilez J."/>
            <person name="Marques-Bonet T."/>
            <person name="Raney B.J."/>
            <person name="Ingham P.W."/>
            <person name="Tay A."/>
            <person name="Hillier L.W."/>
            <person name="Minx P."/>
            <person name="Boehm T."/>
            <person name="Wilson R.K."/>
            <person name="Brenner S."/>
            <person name="Warren W.C."/>
        </authorList>
    </citation>
    <scope>NUCLEOTIDE SEQUENCE [LARGE SCALE GENOMIC DNA]</scope>
</reference>
<reference evidence="12" key="1">
    <citation type="journal article" date="2006" name="Science">
        <title>Ancient noncoding elements conserved in the human genome.</title>
        <authorList>
            <person name="Venkatesh B."/>
            <person name="Kirkness E.F."/>
            <person name="Loh Y.H."/>
            <person name="Halpern A.L."/>
            <person name="Lee A.P."/>
            <person name="Johnson J."/>
            <person name="Dandona N."/>
            <person name="Viswanathan L.D."/>
            <person name="Tay A."/>
            <person name="Venter J.C."/>
            <person name="Strausberg R.L."/>
            <person name="Brenner S."/>
        </authorList>
    </citation>
    <scope>NUCLEOTIDE SEQUENCE [LARGE SCALE GENOMIC DNA]</scope>
</reference>
<name>A0A4W3IUS2_CALMI</name>
<keyword evidence="6" id="KW-0493">Microtubule</keyword>
<evidence type="ECO:0000256" key="8">
    <source>
        <dbReference type="ARBA" id="ARBA00023242"/>
    </source>
</evidence>
<evidence type="ECO:0000256" key="6">
    <source>
        <dbReference type="ARBA" id="ARBA00022701"/>
    </source>
</evidence>
<evidence type="ECO:0000256" key="3">
    <source>
        <dbReference type="ARBA" id="ARBA00010494"/>
    </source>
</evidence>
<feature type="region of interest" description="Disordered" evidence="10">
    <location>
        <begin position="223"/>
        <end position="318"/>
    </location>
</feature>
<feature type="region of interest" description="Disordered" evidence="10">
    <location>
        <begin position="707"/>
        <end position="734"/>
    </location>
</feature>
<evidence type="ECO:0000256" key="10">
    <source>
        <dbReference type="SAM" id="MobiDB-lite"/>
    </source>
</evidence>
<reference evidence="11" key="4">
    <citation type="submission" date="2025-08" db="UniProtKB">
        <authorList>
            <consortium name="Ensembl"/>
        </authorList>
    </citation>
    <scope>IDENTIFICATION</scope>
</reference>
<dbReference type="Ensembl" id="ENSCMIT00000024817.1">
    <property type="protein sequence ID" value="ENSCMIP00000024410.1"/>
    <property type="gene ID" value="ENSCMIG00000010824.1"/>
</dbReference>
<proteinExistence type="inferred from homology"/>
<evidence type="ECO:0000256" key="1">
    <source>
        <dbReference type="ARBA" id="ARBA00004114"/>
    </source>
</evidence>
<organism evidence="11 12">
    <name type="scientific">Callorhinchus milii</name>
    <name type="common">Ghost shark</name>
    <dbReference type="NCBI Taxonomy" id="7868"/>
    <lineage>
        <taxon>Eukaryota</taxon>
        <taxon>Metazoa</taxon>
        <taxon>Chordata</taxon>
        <taxon>Craniata</taxon>
        <taxon>Vertebrata</taxon>
        <taxon>Chondrichthyes</taxon>
        <taxon>Holocephali</taxon>
        <taxon>Chimaeriformes</taxon>
        <taxon>Callorhinchidae</taxon>
        <taxon>Callorhinchus</taxon>
    </lineage>
</organism>
<keyword evidence="12" id="KW-1185">Reference proteome</keyword>